<comment type="caution">
    <text evidence="2">The sequence shown here is derived from an EMBL/GenBank/DDBJ whole genome shotgun (WGS) entry which is preliminary data.</text>
</comment>
<name>A0ABR2ZDV2_9AGAR</name>
<evidence type="ECO:0000313" key="3">
    <source>
        <dbReference type="EMBL" id="KAL0059522.1"/>
    </source>
</evidence>
<protein>
    <recommendedName>
        <fullName evidence="5">Elongin-A</fullName>
    </recommendedName>
</protein>
<dbReference type="InterPro" id="IPR010684">
    <property type="entry name" value="RNA_pol_II_trans_fac_SIII_A"/>
</dbReference>
<feature type="region of interest" description="Disordered" evidence="1">
    <location>
        <begin position="225"/>
        <end position="300"/>
    </location>
</feature>
<dbReference type="Pfam" id="PF06881">
    <property type="entry name" value="Elongin_A"/>
    <property type="match status" value="1"/>
</dbReference>
<keyword evidence="4" id="KW-1185">Reference proteome</keyword>
<evidence type="ECO:0000313" key="2">
    <source>
        <dbReference type="EMBL" id="KAL0058953.1"/>
    </source>
</evidence>
<organism evidence="2 4">
    <name type="scientific">Marasmius tenuissimus</name>
    <dbReference type="NCBI Taxonomy" id="585030"/>
    <lineage>
        <taxon>Eukaryota</taxon>
        <taxon>Fungi</taxon>
        <taxon>Dikarya</taxon>
        <taxon>Basidiomycota</taxon>
        <taxon>Agaricomycotina</taxon>
        <taxon>Agaricomycetes</taxon>
        <taxon>Agaricomycetidae</taxon>
        <taxon>Agaricales</taxon>
        <taxon>Marasmiineae</taxon>
        <taxon>Marasmiaceae</taxon>
        <taxon>Marasmius</taxon>
    </lineage>
</organism>
<reference evidence="2 4" key="1">
    <citation type="submission" date="2024-05" db="EMBL/GenBank/DDBJ databases">
        <title>A draft genome resource for the thread blight pathogen Marasmius tenuissimus strain MS-2.</title>
        <authorList>
            <person name="Yulfo-Soto G.E."/>
            <person name="Baruah I.K."/>
            <person name="Amoako-Attah I."/>
            <person name="Bukari Y."/>
            <person name="Meinhardt L.W."/>
            <person name="Bailey B.A."/>
            <person name="Cohen S.P."/>
        </authorList>
    </citation>
    <scope>NUCLEOTIDE SEQUENCE [LARGE SCALE GENOMIC DNA]</scope>
    <source>
        <strain evidence="2 4">MS-2</strain>
    </source>
</reference>
<feature type="region of interest" description="Disordered" evidence="1">
    <location>
        <begin position="144"/>
        <end position="164"/>
    </location>
</feature>
<dbReference type="Proteomes" id="UP001437256">
    <property type="component" value="Unassembled WGS sequence"/>
</dbReference>
<sequence length="318" mass="35345">MASEGDTLNRGVGSLVHLCQRVAVKHVDSITSLGDMNYDLVKPILEGCSAETLLRLEKASPHLQEDTQELWRTLCSKRFPVVTERYREGESSAPKSWRNHYYTLLKEEEQRLDAIGSKIRSQRLEADEGKKGREVKYIDRAPPLKRARWGPQPPKTLFQKTRSEASKIQKTMYTSRMIPPMPKGRDYRSSVSPAVGDLLPKPSPSYTNRVTVNTVIRRQSVSSAASTTSAAAAPVGGPPLQTNPKITSTTSQLTHTSGTTTSCHKPIDESHAHNKTPESPSPASTQFPPHLKPPNPMKKDLMATLFVPKHKAYSQRTK</sequence>
<dbReference type="EMBL" id="JBBXMP010000221">
    <property type="protein sequence ID" value="KAL0059522.1"/>
    <property type="molecule type" value="Genomic_DNA"/>
</dbReference>
<dbReference type="InterPro" id="IPR051870">
    <property type="entry name" value="Elongin-A_domain"/>
</dbReference>
<dbReference type="PANTHER" id="PTHR15141">
    <property type="entry name" value="TRANSCRIPTION ELONGATION FACTOR B POLYPEPTIDE 3"/>
    <property type="match status" value="1"/>
</dbReference>
<feature type="compositionally biased region" description="Polar residues" evidence="1">
    <location>
        <begin position="277"/>
        <end position="287"/>
    </location>
</feature>
<dbReference type="EMBL" id="JBBXMP010000261">
    <property type="protein sequence ID" value="KAL0058953.1"/>
    <property type="molecule type" value="Genomic_DNA"/>
</dbReference>
<proteinExistence type="predicted"/>
<evidence type="ECO:0000256" key="1">
    <source>
        <dbReference type="SAM" id="MobiDB-lite"/>
    </source>
</evidence>
<dbReference type="Gene3D" id="6.10.250.3180">
    <property type="match status" value="1"/>
</dbReference>
<accession>A0ABR2ZDV2</accession>
<feature type="compositionally biased region" description="Basic and acidic residues" evidence="1">
    <location>
        <begin position="265"/>
        <end position="276"/>
    </location>
</feature>
<gene>
    <name evidence="3" type="ORF">AAF712_013721</name>
    <name evidence="2" type="ORF">AAF712_014356</name>
</gene>
<feature type="compositionally biased region" description="Low complexity" evidence="1">
    <location>
        <begin position="225"/>
        <end position="235"/>
    </location>
</feature>
<evidence type="ECO:0008006" key="5">
    <source>
        <dbReference type="Google" id="ProtNLM"/>
    </source>
</evidence>
<feature type="compositionally biased region" description="Low complexity" evidence="1">
    <location>
        <begin position="247"/>
        <end position="262"/>
    </location>
</feature>
<evidence type="ECO:0000313" key="4">
    <source>
        <dbReference type="Proteomes" id="UP001437256"/>
    </source>
</evidence>
<dbReference type="PANTHER" id="PTHR15141:SF76">
    <property type="entry name" value="TRANSCRIPTION ELONGATION FACTOR B POLYPEPTIDE 3"/>
    <property type="match status" value="1"/>
</dbReference>